<dbReference type="SUPFAM" id="SSF46785">
    <property type="entry name" value="Winged helix' DNA-binding domain"/>
    <property type="match status" value="1"/>
</dbReference>
<dbReference type="NCBIfam" id="TIGR00738">
    <property type="entry name" value="rrf2_super"/>
    <property type="match status" value="1"/>
</dbReference>
<dbReference type="EMBL" id="BAAADD010000005">
    <property type="protein sequence ID" value="GAA0572938.1"/>
    <property type="molecule type" value="Genomic_DNA"/>
</dbReference>
<dbReference type="PROSITE" id="PS51197">
    <property type="entry name" value="HTH_RRF2_2"/>
    <property type="match status" value="1"/>
</dbReference>
<reference evidence="3" key="1">
    <citation type="journal article" date="2019" name="Int. J. Syst. Evol. Microbiol.">
        <title>The Global Catalogue of Microorganisms (GCM) 10K type strain sequencing project: providing services to taxonomists for standard genome sequencing and annotation.</title>
        <authorList>
            <consortium name="The Broad Institute Genomics Platform"/>
            <consortium name="The Broad Institute Genome Sequencing Center for Infectious Disease"/>
            <person name="Wu L."/>
            <person name="Ma J."/>
        </authorList>
    </citation>
    <scope>NUCLEOTIDE SEQUENCE [LARGE SCALE GENOMIC DNA]</scope>
    <source>
        <strain evidence="3">JCM 15089</strain>
    </source>
</reference>
<comment type="caution">
    <text evidence="2">The sequence shown here is derived from an EMBL/GenBank/DDBJ whole genome shotgun (WGS) entry which is preliminary data.</text>
</comment>
<dbReference type="Pfam" id="PF02082">
    <property type="entry name" value="Rrf2"/>
    <property type="match status" value="1"/>
</dbReference>
<dbReference type="Gene3D" id="1.10.10.10">
    <property type="entry name" value="Winged helix-like DNA-binding domain superfamily/Winged helix DNA-binding domain"/>
    <property type="match status" value="1"/>
</dbReference>
<evidence type="ECO:0000313" key="3">
    <source>
        <dbReference type="Proteomes" id="UP001499951"/>
    </source>
</evidence>
<evidence type="ECO:0000313" key="2">
    <source>
        <dbReference type="EMBL" id="GAA0572938.1"/>
    </source>
</evidence>
<keyword evidence="1" id="KW-0238">DNA-binding</keyword>
<proteinExistence type="predicted"/>
<dbReference type="InterPro" id="IPR030489">
    <property type="entry name" value="TR_Rrf2-type_CS"/>
</dbReference>
<keyword evidence="3" id="KW-1185">Reference proteome</keyword>
<protein>
    <recommendedName>
        <fullName evidence="4">Rrf2 family transcriptional regulator</fullName>
    </recommendedName>
</protein>
<dbReference type="PANTHER" id="PTHR33221">
    <property type="entry name" value="WINGED HELIX-TURN-HELIX TRANSCRIPTIONAL REGULATOR, RRF2 FAMILY"/>
    <property type="match status" value="1"/>
</dbReference>
<dbReference type="Proteomes" id="UP001499951">
    <property type="component" value="Unassembled WGS sequence"/>
</dbReference>
<dbReference type="InterPro" id="IPR036390">
    <property type="entry name" value="WH_DNA-bd_sf"/>
</dbReference>
<dbReference type="InterPro" id="IPR000944">
    <property type="entry name" value="Tscrpt_reg_Rrf2"/>
</dbReference>
<dbReference type="InterPro" id="IPR036388">
    <property type="entry name" value="WH-like_DNA-bd_sf"/>
</dbReference>
<evidence type="ECO:0000256" key="1">
    <source>
        <dbReference type="ARBA" id="ARBA00023125"/>
    </source>
</evidence>
<dbReference type="PANTHER" id="PTHR33221:SF4">
    <property type="entry name" value="HTH-TYPE TRANSCRIPTIONAL REPRESSOR NSRR"/>
    <property type="match status" value="1"/>
</dbReference>
<organism evidence="2 3">
    <name type="scientific">Rhizomicrobium electricum</name>
    <dbReference type="NCBI Taxonomy" id="480070"/>
    <lineage>
        <taxon>Bacteria</taxon>
        <taxon>Pseudomonadati</taxon>
        <taxon>Pseudomonadota</taxon>
        <taxon>Alphaproteobacteria</taxon>
        <taxon>Micropepsales</taxon>
        <taxon>Micropepsaceae</taxon>
        <taxon>Rhizomicrobium</taxon>
    </lineage>
</organism>
<evidence type="ECO:0008006" key="4">
    <source>
        <dbReference type="Google" id="ProtNLM"/>
    </source>
</evidence>
<accession>A0ABP3PT21</accession>
<dbReference type="PROSITE" id="PS01332">
    <property type="entry name" value="HTH_RRF2_1"/>
    <property type="match status" value="1"/>
</dbReference>
<gene>
    <name evidence="2" type="ORF">GCM10008942_22070</name>
</gene>
<name>A0ABP3PT21_9PROT</name>
<sequence>MLLANQPQGGPLNVETLATMLGNVSRNHLHKVVQTLAGLGLVRTIRGNGGGVVLAAPPGSIKVGKLIRDLEGEQPVVECFRDGGTCVLSADCRLRCYLKDARNAFFRDLDQHTIADCLPRKPARRAKETA</sequence>